<evidence type="ECO:0000313" key="2">
    <source>
        <dbReference type="EMBL" id="GAA4717188.1"/>
    </source>
</evidence>
<dbReference type="Proteomes" id="UP001500556">
    <property type="component" value="Unassembled WGS sequence"/>
</dbReference>
<protein>
    <submittedName>
        <fullName evidence="2">TfoX/Sxy family protein</fullName>
    </submittedName>
</protein>
<keyword evidence="3" id="KW-1185">Reference proteome</keyword>
<organism evidence="2 3">
    <name type="scientific">Pedococcus ginsenosidimutans</name>
    <dbReference type="NCBI Taxonomy" id="490570"/>
    <lineage>
        <taxon>Bacteria</taxon>
        <taxon>Bacillati</taxon>
        <taxon>Actinomycetota</taxon>
        <taxon>Actinomycetes</taxon>
        <taxon>Micrococcales</taxon>
        <taxon>Intrasporangiaceae</taxon>
        <taxon>Pedococcus</taxon>
    </lineage>
</organism>
<evidence type="ECO:0000313" key="3">
    <source>
        <dbReference type="Proteomes" id="UP001500556"/>
    </source>
</evidence>
<comment type="caution">
    <text evidence="2">The sequence shown here is derived from an EMBL/GenBank/DDBJ whole genome shotgun (WGS) entry which is preliminary data.</text>
</comment>
<dbReference type="EMBL" id="BAABLO010000004">
    <property type="protein sequence ID" value="GAA4717188.1"/>
    <property type="molecule type" value="Genomic_DNA"/>
</dbReference>
<evidence type="ECO:0000259" key="1">
    <source>
        <dbReference type="Pfam" id="PF04993"/>
    </source>
</evidence>
<dbReference type="Gene3D" id="3.30.1460.30">
    <property type="entry name" value="YgaC/TfoX-N like chaperone"/>
    <property type="match status" value="1"/>
</dbReference>
<accession>A0ABP8XYY7</accession>
<dbReference type="SUPFAM" id="SSF159894">
    <property type="entry name" value="YgaC/TfoX-N like"/>
    <property type="match status" value="1"/>
</dbReference>
<dbReference type="Pfam" id="PF04993">
    <property type="entry name" value="TfoX_N"/>
    <property type="match status" value="1"/>
</dbReference>
<gene>
    <name evidence="2" type="ORF">GCM10025782_12850</name>
</gene>
<dbReference type="InterPro" id="IPR007076">
    <property type="entry name" value="TfoX_N"/>
</dbReference>
<proteinExistence type="predicted"/>
<feature type="domain" description="TfoX N-terminal" evidence="1">
    <location>
        <begin position="23"/>
        <end position="107"/>
    </location>
</feature>
<reference evidence="3" key="1">
    <citation type="journal article" date="2019" name="Int. J. Syst. Evol. Microbiol.">
        <title>The Global Catalogue of Microorganisms (GCM) 10K type strain sequencing project: providing services to taxonomists for standard genome sequencing and annotation.</title>
        <authorList>
            <consortium name="The Broad Institute Genomics Platform"/>
            <consortium name="The Broad Institute Genome Sequencing Center for Infectious Disease"/>
            <person name="Wu L."/>
            <person name="Ma J."/>
        </authorList>
    </citation>
    <scope>NUCLEOTIDE SEQUENCE [LARGE SCALE GENOMIC DNA]</scope>
    <source>
        <strain evidence="3">JCM 18961</strain>
    </source>
</reference>
<name>A0ABP8XYY7_9MICO</name>
<sequence>MVGMPYDEGVAQRIRDLVQGDLDVTEKRMFGGLAFLVNGNMSVAASGRGGLMVRLDPEDADQLLDGSVVTPFEMRGSPMRGWLRVAEAGYGTDEQLRGWVERSVDFARSLPHK</sequence>